<keyword evidence="1" id="KW-0547">Nucleotide-binding</keyword>
<dbReference type="GO" id="GO:0004016">
    <property type="term" value="F:adenylate cyclase activity"/>
    <property type="evidence" value="ECO:0007669"/>
    <property type="project" value="TreeGrafter"/>
</dbReference>
<dbReference type="AlphaFoldDB" id="A0A9X3S297"/>
<evidence type="ECO:0000313" key="5">
    <source>
        <dbReference type="Proteomes" id="UP001149140"/>
    </source>
</evidence>
<sequence length="892" mass="94098">MLRGRERECGTLDRLVADIRRRHGGALVLRGDRGAGKTVLLERLARGESSCRVVRAVGVQQEMDLPFAGLHQLCASLLDSLDRLPEPRRDALATAFGMRGGPAPPGFLVSLAALGLLVEAAAERPLLCLIDDAQWLDRASADVLGFVARRVGHEQVGLVLAATSLRRGLHGLPTLTVGGLARADACALLRSAVAGPLDERIAERLADETQGNPRALLELSRGLTAAELAGGFGVPRTITARRPCDASTRRIHALPADTRQLLLIAAAEPVGDARLVRRAAAELGVGPDAVDAAAGLAEFNGHVRFRHPRIRSAIYALATADQRSAAHRALAAATDPAAAPEMRAWHHALATAGPDDAVADELERSAGRAQAHGGFPAAGAFLERATALTSTPSKHAARALAAARMLHRAGAVDAMLHMLAVADAGPLSEVDRAQADLLRAQAIVADGGDAEPLLLQTARRIQPLAPQIARDCYLEAYGAALGAGSGGATIAADARAAAGEPSPDAGGLLLDGLTRRWSSGFAAGADANRRAVREFVHGRATREDELSWLPLATRVAVDLWDYEAWDALSARQYVLARETGALGLLPDALDARIGVRVVAGDLAGARALADELTTIAAVAPNRLTLDWPLVVAAWSGGECDTAALTEGAGPGTAGFAAALAHNARGDYAEALRVAERAAHGPYAAWALCEFVEAAVRTGDRTRAELALVRLTATTDAADTDWARGAQAVAEALVLDGPSADARYRAAIECLARARLTGMLARAQLLYGEWLRRERRRRDARDMLLRAHGTFTALGAHAFAERCARELRAAGKNARARKPELRDGLTEREQEIARFAGAGLANAEIGTRLFISPRTVEYHLSKIFAKLEISSRAQIADAIPEDVRRAPLPQPSG</sequence>
<keyword evidence="5" id="KW-1185">Reference proteome</keyword>
<gene>
    <name evidence="4" type="ORF">OM076_28980</name>
</gene>
<dbReference type="InterPro" id="IPR016032">
    <property type="entry name" value="Sig_transdc_resp-reg_C-effctor"/>
</dbReference>
<dbReference type="Proteomes" id="UP001149140">
    <property type="component" value="Unassembled WGS sequence"/>
</dbReference>
<keyword evidence="2" id="KW-0067">ATP-binding</keyword>
<dbReference type="EMBL" id="JAPDOD010000033">
    <property type="protein sequence ID" value="MDA0164340.1"/>
    <property type="molecule type" value="Genomic_DNA"/>
</dbReference>
<dbReference type="SMART" id="SM00421">
    <property type="entry name" value="HTH_LUXR"/>
    <property type="match status" value="1"/>
</dbReference>
<organism evidence="4 5">
    <name type="scientific">Solirubrobacter ginsenosidimutans</name>
    <dbReference type="NCBI Taxonomy" id="490573"/>
    <lineage>
        <taxon>Bacteria</taxon>
        <taxon>Bacillati</taxon>
        <taxon>Actinomycetota</taxon>
        <taxon>Thermoleophilia</taxon>
        <taxon>Solirubrobacterales</taxon>
        <taxon>Solirubrobacteraceae</taxon>
        <taxon>Solirubrobacter</taxon>
    </lineage>
</organism>
<dbReference type="PRINTS" id="PR00038">
    <property type="entry name" value="HTHLUXR"/>
</dbReference>
<dbReference type="Pfam" id="PF13191">
    <property type="entry name" value="AAA_16"/>
    <property type="match status" value="1"/>
</dbReference>
<protein>
    <submittedName>
        <fullName evidence="4">AAA family ATPase</fullName>
    </submittedName>
</protein>
<dbReference type="PROSITE" id="PS50043">
    <property type="entry name" value="HTH_LUXR_2"/>
    <property type="match status" value="1"/>
</dbReference>
<comment type="caution">
    <text evidence="4">The sequence shown here is derived from an EMBL/GenBank/DDBJ whole genome shotgun (WGS) entry which is preliminary data.</text>
</comment>
<dbReference type="GO" id="GO:0003677">
    <property type="term" value="F:DNA binding"/>
    <property type="evidence" value="ECO:0007669"/>
    <property type="project" value="InterPro"/>
</dbReference>
<dbReference type="Pfam" id="PF00196">
    <property type="entry name" value="GerE"/>
    <property type="match status" value="1"/>
</dbReference>
<reference evidence="4" key="1">
    <citation type="submission" date="2022-10" db="EMBL/GenBank/DDBJ databases">
        <title>The WGS of Solirubrobacter ginsenosidimutans DSM 21036.</title>
        <authorList>
            <person name="Jiang Z."/>
        </authorList>
    </citation>
    <scope>NUCLEOTIDE SEQUENCE</scope>
    <source>
        <strain evidence="4">DSM 21036</strain>
    </source>
</reference>
<name>A0A9X3S297_9ACTN</name>
<dbReference type="GO" id="GO:0006355">
    <property type="term" value="P:regulation of DNA-templated transcription"/>
    <property type="evidence" value="ECO:0007669"/>
    <property type="project" value="InterPro"/>
</dbReference>
<evidence type="ECO:0000313" key="4">
    <source>
        <dbReference type="EMBL" id="MDA0164340.1"/>
    </source>
</evidence>
<feature type="domain" description="HTH luxR-type" evidence="3">
    <location>
        <begin position="817"/>
        <end position="882"/>
    </location>
</feature>
<dbReference type="SUPFAM" id="SSF46894">
    <property type="entry name" value="C-terminal effector domain of the bipartite response regulators"/>
    <property type="match status" value="1"/>
</dbReference>
<dbReference type="InterPro" id="IPR041664">
    <property type="entry name" value="AAA_16"/>
</dbReference>
<dbReference type="Gene3D" id="1.10.10.10">
    <property type="entry name" value="Winged helix-like DNA-binding domain superfamily/Winged helix DNA-binding domain"/>
    <property type="match status" value="1"/>
</dbReference>
<dbReference type="CDD" id="cd06170">
    <property type="entry name" value="LuxR_C_like"/>
    <property type="match status" value="1"/>
</dbReference>
<dbReference type="SUPFAM" id="SSF52540">
    <property type="entry name" value="P-loop containing nucleoside triphosphate hydrolases"/>
    <property type="match status" value="1"/>
</dbReference>
<accession>A0A9X3S297</accession>
<dbReference type="InterPro" id="IPR000792">
    <property type="entry name" value="Tscrpt_reg_LuxR_C"/>
</dbReference>
<evidence type="ECO:0000256" key="2">
    <source>
        <dbReference type="ARBA" id="ARBA00022840"/>
    </source>
</evidence>
<dbReference type="Gene3D" id="3.40.50.300">
    <property type="entry name" value="P-loop containing nucleotide triphosphate hydrolases"/>
    <property type="match status" value="1"/>
</dbReference>
<evidence type="ECO:0000256" key="1">
    <source>
        <dbReference type="ARBA" id="ARBA00022741"/>
    </source>
</evidence>
<dbReference type="GO" id="GO:0005524">
    <property type="term" value="F:ATP binding"/>
    <property type="evidence" value="ECO:0007669"/>
    <property type="project" value="UniProtKB-KW"/>
</dbReference>
<proteinExistence type="predicted"/>
<dbReference type="RefSeq" id="WP_270043593.1">
    <property type="nucleotide sequence ID" value="NZ_JAPDOD010000033.1"/>
</dbReference>
<evidence type="ECO:0000259" key="3">
    <source>
        <dbReference type="PROSITE" id="PS50043"/>
    </source>
</evidence>
<dbReference type="GO" id="GO:0005737">
    <property type="term" value="C:cytoplasm"/>
    <property type="evidence" value="ECO:0007669"/>
    <property type="project" value="TreeGrafter"/>
</dbReference>
<dbReference type="InterPro" id="IPR027417">
    <property type="entry name" value="P-loop_NTPase"/>
</dbReference>
<dbReference type="PANTHER" id="PTHR16305">
    <property type="entry name" value="TESTICULAR SOLUBLE ADENYLYL CYCLASE"/>
    <property type="match status" value="1"/>
</dbReference>
<dbReference type="InterPro" id="IPR036388">
    <property type="entry name" value="WH-like_DNA-bd_sf"/>
</dbReference>
<dbReference type="PANTHER" id="PTHR16305:SF35">
    <property type="entry name" value="TRANSCRIPTIONAL ACTIVATOR DOMAIN"/>
    <property type="match status" value="1"/>
</dbReference>